<dbReference type="KEGG" id="tch:CHITON_0145"/>
<protein>
    <submittedName>
        <fullName evidence="2">Uncharacterized protein</fullName>
    </submittedName>
</protein>
<evidence type="ECO:0000313" key="2">
    <source>
        <dbReference type="EMBL" id="CUX76924.1"/>
    </source>
</evidence>
<evidence type="ECO:0000313" key="4">
    <source>
        <dbReference type="Proteomes" id="UP000250189"/>
    </source>
</evidence>
<keyword evidence="4" id="KW-1185">Reference proteome</keyword>
<dbReference type="Proteomes" id="UP000093069">
    <property type="component" value="Chromosome I"/>
</dbReference>
<name>A0A170SAA0_9EURY</name>
<evidence type="ECO:0000313" key="3">
    <source>
        <dbReference type="Proteomes" id="UP000093069"/>
    </source>
</evidence>
<accession>A0A170SAA0</accession>
<dbReference type="OrthoDB" id="101448at2157"/>
<dbReference type="GeneID" id="33321058"/>
<dbReference type="Proteomes" id="UP000250189">
    <property type="component" value="Chromosome"/>
</dbReference>
<dbReference type="EMBL" id="LN999010">
    <property type="protein sequence ID" value="CUX76924.1"/>
    <property type="molecule type" value="Genomic_DNA"/>
</dbReference>
<dbReference type="RefSeq" id="WP_068575823.1">
    <property type="nucleotide sequence ID" value="NZ_CP015193.1"/>
</dbReference>
<dbReference type="AlphaFoldDB" id="A0A170SAA0"/>
<sequence length="95" mass="10979">MKLLESDLRHIIRRHYEGKVYYGEPDATVFPKSVTGKWLADVIKKAILEGEVNCSKTDPRKGKLVLEVDTEIGGVRVILQREQDTKATRFLRHTW</sequence>
<reference evidence="1 4" key="3">
    <citation type="submission" date="2016-04" db="EMBL/GenBank/DDBJ databases">
        <title>Complete genome sequence of Thermococcus chitonophagus type strain GC74.</title>
        <authorList>
            <person name="Oger P.M."/>
        </authorList>
    </citation>
    <scope>NUCLEOTIDE SEQUENCE [LARGE SCALE GENOMIC DNA]</scope>
    <source>
        <strain evidence="1 4">GC74</strain>
    </source>
</reference>
<dbReference type="STRING" id="54262.CHITON_0145"/>
<evidence type="ECO:0000313" key="1">
    <source>
        <dbReference type="EMBL" id="ASJ15710.1"/>
    </source>
</evidence>
<reference evidence="2" key="1">
    <citation type="submission" date="2016-01" db="EMBL/GenBank/DDBJ databases">
        <authorList>
            <person name="McClelland M."/>
            <person name="Jain A."/>
            <person name="Saraogi P."/>
            <person name="Mendelson R."/>
            <person name="Westerman R."/>
            <person name="SanMiguel P."/>
            <person name="Csonka L."/>
        </authorList>
    </citation>
    <scope>NUCLEOTIDE SEQUENCE</scope>
    <source>
        <strain evidence="2">1</strain>
    </source>
</reference>
<gene>
    <name evidence="1" type="ORF">A3L04_00770</name>
    <name evidence="2" type="ORF">CHITON_0145</name>
</gene>
<organism evidence="2 3">
    <name type="scientific">Thermococcus chitonophagus</name>
    <dbReference type="NCBI Taxonomy" id="54262"/>
    <lineage>
        <taxon>Archaea</taxon>
        <taxon>Methanobacteriati</taxon>
        <taxon>Methanobacteriota</taxon>
        <taxon>Thermococci</taxon>
        <taxon>Thermococcales</taxon>
        <taxon>Thermococcaceae</taxon>
        <taxon>Thermococcus</taxon>
    </lineage>
</organism>
<dbReference type="EMBL" id="CP015193">
    <property type="protein sequence ID" value="ASJ15710.1"/>
    <property type="molecule type" value="Genomic_DNA"/>
</dbReference>
<reference evidence="3" key="2">
    <citation type="submission" date="2016-01" db="EMBL/GenBank/DDBJ databases">
        <authorList>
            <person name="Vorgias C.E."/>
        </authorList>
    </citation>
    <scope>NUCLEOTIDE SEQUENCE [LARGE SCALE GENOMIC DNA]</scope>
</reference>
<proteinExistence type="predicted"/>